<keyword evidence="3" id="KW-1185">Reference proteome</keyword>
<feature type="region of interest" description="Disordered" evidence="1">
    <location>
        <begin position="420"/>
        <end position="512"/>
    </location>
</feature>
<dbReference type="AlphaFoldDB" id="A0A0C9SQC1"/>
<evidence type="ECO:0000256" key="1">
    <source>
        <dbReference type="SAM" id="MobiDB-lite"/>
    </source>
</evidence>
<feature type="region of interest" description="Disordered" evidence="1">
    <location>
        <begin position="272"/>
        <end position="333"/>
    </location>
</feature>
<sequence length="606" mass="66924">MATAVEESSATQPTSAEQKLDKILCKFKDDAGEGNEADNPLAFRVRSFLATKLSLTMTDILDRGVNSVVRAPRFSLDADQLKALAGLIRGVQEVIIEICKLLPQRHTYFVVDPHSTLLNTLRATETLAAINLSWDAARRRLDLALRNIEKYETEVRAGTPLASPVSTDPSLYSPLKSNTFSPKAALRSLLLDIPHNRAGLKEDKAARLEKGLPWDEAVPPSPTLMAAFPDRPPEAHPTVWTYDAQGHRSEGRPGRKNSFQAGRDWCLPEMFLELNDPPPRPSRKGKGKARVEIRDPPHDEDSDSDWNRRSPKDRQSSRHIEPPLDPAASVGSNLVTAGPPPVFMGQHTPFKNPEGLFLGPAAGMRDQPPHWAPPPLGRGFMDATTNQFAQQGYGMGNYSVYGPTNLEQLHNPVPLSGLVPASNFSVSHPPTRSRGGAPGDPGGGPPDDDPRRPPMDGHRRQPREPFKPNPKSNGFGGGGGGGDGRDDGIYNGPYHDRRRSEQPARPSVAGRRFYPSIKSEFKPDDVPGWDGNPKTAIRYFFRIQEYAGLGGSIPDWQLGDCMALRLKEDSNVRNWHDLLPPITKEYMHSSYLIFLSVLRQYYQPLL</sequence>
<proteinExistence type="predicted"/>
<reference evidence="2 3" key="1">
    <citation type="submission" date="2014-06" db="EMBL/GenBank/DDBJ databases">
        <title>Evolutionary Origins and Diversification of the Mycorrhizal Mutualists.</title>
        <authorList>
            <consortium name="DOE Joint Genome Institute"/>
            <consortium name="Mycorrhizal Genomics Consortium"/>
            <person name="Kohler A."/>
            <person name="Kuo A."/>
            <person name="Nagy L.G."/>
            <person name="Floudas D."/>
            <person name="Copeland A."/>
            <person name="Barry K.W."/>
            <person name="Cichocki N."/>
            <person name="Veneault-Fourrey C."/>
            <person name="LaButti K."/>
            <person name="Lindquist E.A."/>
            <person name="Lipzen A."/>
            <person name="Lundell T."/>
            <person name="Morin E."/>
            <person name="Murat C."/>
            <person name="Riley R."/>
            <person name="Ohm R."/>
            <person name="Sun H."/>
            <person name="Tunlid A."/>
            <person name="Henrissat B."/>
            <person name="Grigoriev I.V."/>
            <person name="Hibbett D.S."/>
            <person name="Martin F."/>
        </authorList>
    </citation>
    <scope>NUCLEOTIDE SEQUENCE [LARGE SCALE GENOMIC DNA]</scope>
    <source>
        <strain evidence="2 3">FD-325 SS-3</strain>
    </source>
</reference>
<dbReference type="EMBL" id="KN832575">
    <property type="protein sequence ID" value="KII83577.1"/>
    <property type="molecule type" value="Genomic_DNA"/>
</dbReference>
<dbReference type="HOGENOM" id="CLU_486665_0_0_1"/>
<accession>A0A0C9SQC1</accession>
<gene>
    <name evidence="2" type="ORF">PLICRDRAFT_180193</name>
</gene>
<evidence type="ECO:0000313" key="3">
    <source>
        <dbReference type="Proteomes" id="UP000053263"/>
    </source>
</evidence>
<evidence type="ECO:0000313" key="2">
    <source>
        <dbReference type="EMBL" id="KII83577.1"/>
    </source>
</evidence>
<feature type="compositionally biased region" description="Basic and acidic residues" evidence="1">
    <location>
        <begin position="289"/>
        <end position="322"/>
    </location>
</feature>
<name>A0A0C9SQC1_PLICR</name>
<dbReference type="OrthoDB" id="3061185at2759"/>
<protein>
    <submittedName>
        <fullName evidence="2">Uncharacterized protein</fullName>
    </submittedName>
</protein>
<feature type="compositionally biased region" description="Basic and acidic residues" evidence="1">
    <location>
        <begin position="448"/>
        <end position="466"/>
    </location>
</feature>
<feature type="compositionally biased region" description="Basic and acidic residues" evidence="1">
    <location>
        <begin position="483"/>
        <end position="502"/>
    </location>
</feature>
<dbReference type="Proteomes" id="UP000053263">
    <property type="component" value="Unassembled WGS sequence"/>
</dbReference>
<organism evidence="2 3">
    <name type="scientific">Plicaturopsis crispa FD-325 SS-3</name>
    <dbReference type="NCBI Taxonomy" id="944288"/>
    <lineage>
        <taxon>Eukaryota</taxon>
        <taxon>Fungi</taxon>
        <taxon>Dikarya</taxon>
        <taxon>Basidiomycota</taxon>
        <taxon>Agaricomycotina</taxon>
        <taxon>Agaricomycetes</taxon>
        <taxon>Agaricomycetidae</taxon>
        <taxon>Amylocorticiales</taxon>
        <taxon>Amylocorticiaceae</taxon>
        <taxon>Plicatura</taxon>
        <taxon>Plicaturopsis crispa</taxon>
    </lineage>
</organism>